<dbReference type="InterPro" id="IPR000531">
    <property type="entry name" value="Beta-barrel_TonB"/>
</dbReference>
<feature type="domain" description="TonB-dependent receptor plug" evidence="12">
    <location>
        <begin position="135"/>
        <end position="240"/>
    </location>
</feature>
<dbReference type="Proteomes" id="UP000284379">
    <property type="component" value="Unassembled WGS sequence"/>
</dbReference>
<keyword evidence="6 8" id="KW-0472">Membrane</keyword>
<sequence>MKKYIFILVGLCYVFFSAMATQPEHPEFPELKKSDANIIGHVLDKNSGEHLPYITIALKGTTIGTVTDATGHYFLKNLPEGNFRMEVSSVGYKTLTRDVTLKKGKTLEENFELEEDAIALDGVVVSANRNETTRRMAPILVNVVDLKLFESTNSSTLSQGLNFQPGVRVETNCQNCGFQQVRINGLDGPYTQILIDSRPVFSALSGVYGLEQIPASMIERVEVMRGGGSALFGSSAIAGTINIITKEPLRNSGQLSHTITGFGGGNSFDNNTSLNVSLVTDDHRAGVYIFGQNRHRSGYDYDGDGYTELPKLKNQTVGFRSYFKTSTYSKLTFEYHHLQEFRRGGDLLNRPPHEANIAEQLEHAIDGGSLKFDYFSPDEKHRLSLFASALNTDRDSYYGGGQDLNAYGKTTDLTAMGGAQYMYSFGRCLFMPADLTAGLEYNRDRLKDNMWGYNRQTEQTVNIYSGFLQNEWKNDKWGILLGGRLDKHNLVNHVIFSPRANLRFNPTKDINFRLSYASGFRAPQAFDEDLHIENVGGTVSMIERAKGLKEEKSQSLSASADMYHRFGAWQVNFLVEGFYTSLKDVFVLGPYEDRGDGVLIRTRGNGPGAKVMGLTLEGKLAYLAQFQLQAGITLQRSHYDEPHQWDDDAPAEKKMFRTPNTYGYFTATYTPIKPLSIALSGTYTGSMLVQRAAISAENAAMGEMPERPAVALTTPKFLDLGMKVAYDFKLYKAAVLQLNGGVQNIFQAYQKDFDRGANRDSNYIYGPATPRSYFAGVKITY</sequence>
<evidence type="ECO:0000256" key="8">
    <source>
        <dbReference type="PROSITE-ProRule" id="PRU01360"/>
    </source>
</evidence>
<dbReference type="InterPro" id="IPR036942">
    <property type="entry name" value="Beta-barrel_TonB_sf"/>
</dbReference>
<keyword evidence="10" id="KW-0732">Signal</keyword>
<dbReference type="InterPro" id="IPR039426">
    <property type="entry name" value="TonB-dep_rcpt-like"/>
</dbReference>
<dbReference type="GO" id="GO:0009279">
    <property type="term" value="C:cell outer membrane"/>
    <property type="evidence" value="ECO:0007669"/>
    <property type="project" value="UniProtKB-SubCell"/>
</dbReference>
<evidence type="ECO:0000313" key="14">
    <source>
        <dbReference type="Proteomes" id="UP000284379"/>
    </source>
</evidence>
<dbReference type="PANTHER" id="PTHR30069:SF57">
    <property type="entry name" value="TONB-DEPENDENT RECEPTOR"/>
    <property type="match status" value="1"/>
</dbReference>
<dbReference type="GO" id="GO:0015344">
    <property type="term" value="F:siderophore uptake transmembrane transporter activity"/>
    <property type="evidence" value="ECO:0007669"/>
    <property type="project" value="TreeGrafter"/>
</dbReference>
<comment type="caution">
    <text evidence="13">The sequence shown here is derived from an EMBL/GenBank/DDBJ whole genome shotgun (WGS) entry which is preliminary data.</text>
</comment>
<gene>
    <name evidence="13" type="ORF">DW888_11130</name>
</gene>
<dbReference type="Pfam" id="PF13715">
    <property type="entry name" value="CarbopepD_reg_2"/>
    <property type="match status" value="1"/>
</dbReference>
<dbReference type="EMBL" id="QSGO01000007">
    <property type="protein sequence ID" value="RHB35000.1"/>
    <property type="molecule type" value="Genomic_DNA"/>
</dbReference>
<evidence type="ECO:0000256" key="6">
    <source>
        <dbReference type="ARBA" id="ARBA00023136"/>
    </source>
</evidence>
<dbReference type="Gene3D" id="2.170.130.10">
    <property type="entry name" value="TonB-dependent receptor, plug domain"/>
    <property type="match status" value="1"/>
</dbReference>
<evidence type="ECO:0000259" key="11">
    <source>
        <dbReference type="Pfam" id="PF00593"/>
    </source>
</evidence>
<dbReference type="CDD" id="cd01347">
    <property type="entry name" value="ligand_gated_channel"/>
    <property type="match status" value="1"/>
</dbReference>
<evidence type="ECO:0000256" key="9">
    <source>
        <dbReference type="RuleBase" id="RU003357"/>
    </source>
</evidence>
<organism evidence="13 14">
    <name type="scientific">Bacteroides nordii</name>
    <dbReference type="NCBI Taxonomy" id="291645"/>
    <lineage>
        <taxon>Bacteria</taxon>
        <taxon>Pseudomonadati</taxon>
        <taxon>Bacteroidota</taxon>
        <taxon>Bacteroidia</taxon>
        <taxon>Bacteroidales</taxon>
        <taxon>Bacteroidaceae</taxon>
        <taxon>Bacteroides</taxon>
    </lineage>
</organism>
<name>A0A413VN01_9BACE</name>
<dbReference type="InterPro" id="IPR012910">
    <property type="entry name" value="Plug_dom"/>
</dbReference>
<dbReference type="Pfam" id="PF00593">
    <property type="entry name" value="TonB_dep_Rec_b-barrel"/>
    <property type="match status" value="1"/>
</dbReference>
<evidence type="ECO:0000259" key="12">
    <source>
        <dbReference type="Pfam" id="PF07715"/>
    </source>
</evidence>
<accession>A0A413VN01</accession>
<feature type="signal peptide" evidence="10">
    <location>
        <begin position="1"/>
        <end position="20"/>
    </location>
</feature>
<feature type="domain" description="TonB-dependent receptor-like beta-barrel" evidence="11">
    <location>
        <begin position="282"/>
        <end position="745"/>
    </location>
</feature>
<dbReference type="GO" id="GO:0044718">
    <property type="term" value="P:siderophore transmembrane transport"/>
    <property type="evidence" value="ECO:0007669"/>
    <property type="project" value="TreeGrafter"/>
</dbReference>
<proteinExistence type="inferred from homology"/>
<evidence type="ECO:0000256" key="1">
    <source>
        <dbReference type="ARBA" id="ARBA00004571"/>
    </source>
</evidence>
<comment type="similarity">
    <text evidence="8 9">Belongs to the TonB-dependent receptor family.</text>
</comment>
<keyword evidence="7 8" id="KW-0998">Cell outer membrane</keyword>
<reference evidence="13 14" key="1">
    <citation type="submission" date="2018-08" db="EMBL/GenBank/DDBJ databases">
        <title>A genome reference for cultivated species of the human gut microbiota.</title>
        <authorList>
            <person name="Zou Y."/>
            <person name="Xue W."/>
            <person name="Luo G."/>
        </authorList>
    </citation>
    <scope>NUCLEOTIDE SEQUENCE [LARGE SCALE GENOMIC DNA]</scope>
    <source>
        <strain evidence="13 14">AM40-30BH</strain>
    </source>
</reference>
<dbReference type="SUPFAM" id="SSF56935">
    <property type="entry name" value="Porins"/>
    <property type="match status" value="1"/>
</dbReference>
<dbReference type="Gene3D" id="2.60.40.1120">
    <property type="entry name" value="Carboxypeptidase-like, regulatory domain"/>
    <property type="match status" value="1"/>
</dbReference>
<dbReference type="PANTHER" id="PTHR30069">
    <property type="entry name" value="TONB-DEPENDENT OUTER MEMBRANE RECEPTOR"/>
    <property type="match status" value="1"/>
</dbReference>
<evidence type="ECO:0000256" key="5">
    <source>
        <dbReference type="ARBA" id="ARBA00023077"/>
    </source>
</evidence>
<dbReference type="Pfam" id="PF07715">
    <property type="entry name" value="Plug"/>
    <property type="match status" value="1"/>
</dbReference>
<dbReference type="Gene3D" id="2.40.170.20">
    <property type="entry name" value="TonB-dependent receptor, beta-barrel domain"/>
    <property type="match status" value="1"/>
</dbReference>
<comment type="subcellular location">
    <subcellularLocation>
        <location evidence="1 8">Cell outer membrane</location>
        <topology evidence="1 8">Multi-pass membrane protein</topology>
    </subcellularLocation>
</comment>
<keyword evidence="3 8" id="KW-1134">Transmembrane beta strand</keyword>
<dbReference type="SUPFAM" id="SSF49464">
    <property type="entry name" value="Carboxypeptidase regulatory domain-like"/>
    <property type="match status" value="1"/>
</dbReference>
<evidence type="ECO:0000256" key="2">
    <source>
        <dbReference type="ARBA" id="ARBA00022448"/>
    </source>
</evidence>
<keyword evidence="2 8" id="KW-0813">Transport</keyword>
<evidence type="ECO:0000256" key="10">
    <source>
        <dbReference type="SAM" id="SignalP"/>
    </source>
</evidence>
<evidence type="ECO:0000313" key="13">
    <source>
        <dbReference type="EMBL" id="RHB35000.1"/>
    </source>
</evidence>
<dbReference type="InterPro" id="IPR037066">
    <property type="entry name" value="Plug_dom_sf"/>
</dbReference>
<dbReference type="AlphaFoldDB" id="A0A413VN01"/>
<protein>
    <submittedName>
        <fullName evidence="13">TonB-dependent receptor</fullName>
    </submittedName>
</protein>
<feature type="chain" id="PRO_5019559836" evidence="10">
    <location>
        <begin position="21"/>
        <end position="781"/>
    </location>
</feature>
<evidence type="ECO:0000256" key="7">
    <source>
        <dbReference type="ARBA" id="ARBA00023237"/>
    </source>
</evidence>
<keyword evidence="5 9" id="KW-0798">TonB box</keyword>
<evidence type="ECO:0000256" key="3">
    <source>
        <dbReference type="ARBA" id="ARBA00022452"/>
    </source>
</evidence>
<dbReference type="PROSITE" id="PS52016">
    <property type="entry name" value="TONB_DEPENDENT_REC_3"/>
    <property type="match status" value="1"/>
</dbReference>
<dbReference type="InterPro" id="IPR008969">
    <property type="entry name" value="CarboxyPept-like_regulatory"/>
</dbReference>
<keyword evidence="13" id="KW-0675">Receptor</keyword>
<evidence type="ECO:0000256" key="4">
    <source>
        <dbReference type="ARBA" id="ARBA00022692"/>
    </source>
</evidence>
<keyword evidence="4 8" id="KW-0812">Transmembrane</keyword>